<keyword evidence="3" id="KW-1185">Reference proteome</keyword>
<sequence length="296" mass="33774">MREQYQMSMMGELKFFLGLQIHQQSNGIFISQEKYLKDCLKKFGMQDCKGYMTPMPTKSHLGLDANGKEFDQKVYRSMIGSLLYLCASRPDIMLSVCMCARFQAAPKESHHSAVKQILRYLAYTPTLGLWYPKGSEFDLVGFSDADYAGDKVDRKSTSGTCHFLGRSLVCWSSKKQNCVSLSTAESEYIAAGSCCAQLLWMKQTLKDYGIHLKQVPLYCDNESAIKIANNPVQHSKTKHIEIRHHFLRDHVMKEDIDIIHVNTEEQLADIFTKPLDEKRFCKLRCGLNILESSNVL</sequence>
<reference evidence="2" key="3">
    <citation type="journal article" date="2017" name="Nature">
        <title>Genome sequence of the progenitor of the wheat D genome Aegilops tauschii.</title>
        <authorList>
            <person name="Luo M.C."/>
            <person name="Gu Y.Q."/>
            <person name="Puiu D."/>
            <person name="Wang H."/>
            <person name="Twardziok S.O."/>
            <person name="Deal K.R."/>
            <person name="Huo N."/>
            <person name="Zhu T."/>
            <person name="Wang L."/>
            <person name="Wang Y."/>
            <person name="McGuire P.E."/>
            <person name="Liu S."/>
            <person name="Long H."/>
            <person name="Ramasamy R.K."/>
            <person name="Rodriguez J.C."/>
            <person name="Van S.L."/>
            <person name="Yuan L."/>
            <person name="Wang Z."/>
            <person name="Xia Z."/>
            <person name="Xiao L."/>
            <person name="Anderson O.D."/>
            <person name="Ouyang S."/>
            <person name="Liang Y."/>
            <person name="Zimin A.V."/>
            <person name="Pertea G."/>
            <person name="Qi P."/>
            <person name="Bennetzen J.L."/>
            <person name="Dai X."/>
            <person name="Dawson M.W."/>
            <person name="Muller H.G."/>
            <person name="Kugler K."/>
            <person name="Rivarola-Duarte L."/>
            <person name="Spannagl M."/>
            <person name="Mayer K.F.X."/>
            <person name="Lu F.H."/>
            <person name="Bevan M.W."/>
            <person name="Leroy P."/>
            <person name="Li P."/>
            <person name="You F.M."/>
            <person name="Sun Q."/>
            <person name="Liu Z."/>
            <person name="Lyons E."/>
            <person name="Wicker T."/>
            <person name="Salzberg S.L."/>
            <person name="Devos K.M."/>
            <person name="Dvorak J."/>
        </authorList>
    </citation>
    <scope>NUCLEOTIDE SEQUENCE [LARGE SCALE GENOMIC DNA]</scope>
    <source>
        <strain evidence="2">cv. AL8/78</strain>
    </source>
</reference>
<dbReference type="PANTHER" id="PTHR11439">
    <property type="entry name" value="GAG-POL-RELATED RETROTRANSPOSON"/>
    <property type="match status" value="1"/>
</dbReference>
<accession>A0A453BT05</accession>
<reference evidence="3" key="2">
    <citation type="journal article" date="2017" name="Nat. Plants">
        <title>The Aegilops tauschii genome reveals multiple impacts of transposons.</title>
        <authorList>
            <person name="Zhao G."/>
            <person name="Zou C."/>
            <person name="Li K."/>
            <person name="Wang K."/>
            <person name="Li T."/>
            <person name="Gao L."/>
            <person name="Zhang X."/>
            <person name="Wang H."/>
            <person name="Yang Z."/>
            <person name="Liu X."/>
            <person name="Jiang W."/>
            <person name="Mao L."/>
            <person name="Kong X."/>
            <person name="Jiao Y."/>
            <person name="Jia J."/>
        </authorList>
    </citation>
    <scope>NUCLEOTIDE SEQUENCE [LARGE SCALE GENOMIC DNA]</scope>
    <source>
        <strain evidence="3">cv. AL8/78</strain>
    </source>
</reference>
<dbReference type="InterPro" id="IPR013103">
    <property type="entry name" value="RVT_2"/>
</dbReference>
<name>A0A453BT05_AEGTS</name>
<dbReference type="InterPro" id="IPR043502">
    <property type="entry name" value="DNA/RNA_pol_sf"/>
</dbReference>
<reference evidence="2" key="5">
    <citation type="journal article" date="2021" name="G3 (Bethesda)">
        <title>Aegilops tauschii genome assembly Aet v5.0 features greater sequence contiguity and improved annotation.</title>
        <authorList>
            <person name="Wang L."/>
            <person name="Zhu T."/>
            <person name="Rodriguez J.C."/>
            <person name="Deal K.R."/>
            <person name="Dubcovsky J."/>
            <person name="McGuire P.E."/>
            <person name="Lux T."/>
            <person name="Spannagl M."/>
            <person name="Mayer K.F.X."/>
            <person name="Baldrich P."/>
            <person name="Meyers B.C."/>
            <person name="Huo N."/>
            <person name="Gu Y.Q."/>
            <person name="Zhou H."/>
            <person name="Devos K.M."/>
            <person name="Bennetzen J.L."/>
            <person name="Unver T."/>
            <person name="Budak H."/>
            <person name="Gulick P.J."/>
            <person name="Galiba G."/>
            <person name="Kalapos B."/>
            <person name="Nelson D.R."/>
            <person name="Li P."/>
            <person name="You F.M."/>
            <person name="Luo M.C."/>
            <person name="Dvorak J."/>
        </authorList>
    </citation>
    <scope>NUCLEOTIDE SEQUENCE [LARGE SCALE GENOMIC DNA]</scope>
    <source>
        <strain evidence="2">cv. AL8/78</strain>
    </source>
</reference>
<feature type="domain" description="Reverse transcriptase Ty1/copia-type" evidence="1">
    <location>
        <begin position="1"/>
        <end position="55"/>
    </location>
</feature>
<protein>
    <recommendedName>
        <fullName evidence="1">Reverse transcriptase Ty1/copia-type domain-containing protein</fullName>
    </recommendedName>
</protein>
<evidence type="ECO:0000313" key="2">
    <source>
        <dbReference type="EnsemblPlants" id="AET2Gv20623400.1"/>
    </source>
</evidence>
<proteinExistence type="predicted"/>
<dbReference type="AlphaFoldDB" id="A0A453BT05"/>
<dbReference type="Proteomes" id="UP000015105">
    <property type="component" value="Chromosome 2D"/>
</dbReference>
<evidence type="ECO:0000313" key="3">
    <source>
        <dbReference type="Proteomes" id="UP000015105"/>
    </source>
</evidence>
<dbReference type="PANTHER" id="PTHR11439:SF483">
    <property type="entry name" value="PEPTIDE SYNTHASE GLIP-LIKE, PUTATIVE (AFU_ORTHOLOGUE AFUA_3G12920)-RELATED"/>
    <property type="match status" value="1"/>
</dbReference>
<dbReference type="STRING" id="200361.A0A453BT05"/>
<dbReference type="EnsemblPlants" id="AET2Gv20623400.1">
    <property type="protein sequence ID" value="AET2Gv20623400.1"/>
    <property type="gene ID" value="AET2Gv20623400"/>
</dbReference>
<dbReference type="Pfam" id="PF07727">
    <property type="entry name" value="RVT_2"/>
    <property type="match status" value="1"/>
</dbReference>
<organism evidence="2 3">
    <name type="scientific">Aegilops tauschii subsp. strangulata</name>
    <name type="common">Goatgrass</name>
    <dbReference type="NCBI Taxonomy" id="200361"/>
    <lineage>
        <taxon>Eukaryota</taxon>
        <taxon>Viridiplantae</taxon>
        <taxon>Streptophyta</taxon>
        <taxon>Embryophyta</taxon>
        <taxon>Tracheophyta</taxon>
        <taxon>Spermatophyta</taxon>
        <taxon>Magnoliopsida</taxon>
        <taxon>Liliopsida</taxon>
        <taxon>Poales</taxon>
        <taxon>Poaceae</taxon>
        <taxon>BOP clade</taxon>
        <taxon>Pooideae</taxon>
        <taxon>Triticodae</taxon>
        <taxon>Triticeae</taxon>
        <taxon>Triticinae</taxon>
        <taxon>Aegilops</taxon>
    </lineage>
</organism>
<reference evidence="3" key="1">
    <citation type="journal article" date="2014" name="Science">
        <title>Ancient hybridizations among the ancestral genomes of bread wheat.</title>
        <authorList>
            <consortium name="International Wheat Genome Sequencing Consortium,"/>
            <person name="Marcussen T."/>
            <person name="Sandve S.R."/>
            <person name="Heier L."/>
            <person name="Spannagl M."/>
            <person name="Pfeifer M."/>
            <person name="Jakobsen K.S."/>
            <person name="Wulff B.B."/>
            <person name="Steuernagel B."/>
            <person name="Mayer K.F."/>
            <person name="Olsen O.A."/>
        </authorList>
    </citation>
    <scope>NUCLEOTIDE SEQUENCE [LARGE SCALE GENOMIC DNA]</scope>
    <source>
        <strain evidence="3">cv. AL8/78</strain>
    </source>
</reference>
<evidence type="ECO:0000259" key="1">
    <source>
        <dbReference type="Pfam" id="PF07727"/>
    </source>
</evidence>
<dbReference type="SUPFAM" id="SSF56672">
    <property type="entry name" value="DNA/RNA polymerases"/>
    <property type="match status" value="1"/>
</dbReference>
<reference evidence="2" key="4">
    <citation type="submission" date="2019-03" db="UniProtKB">
        <authorList>
            <consortium name="EnsemblPlants"/>
        </authorList>
    </citation>
    <scope>IDENTIFICATION</scope>
</reference>
<dbReference type="Gramene" id="AET2Gv20623400.1">
    <property type="protein sequence ID" value="AET2Gv20623400.1"/>
    <property type="gene ID" value="AET2Gv20623400"/>
</dbReference>
<dbReference type="CDD" id="cd09272">
    <property type="entry name" value="RNase_HI_RT_Ty1"/>
    <property type="match status" value="1"/>
</dbReference>